<evidence type="ECO:0000313" key="2">
    <source>
        <dbReference type="Proteomes" id="UP000838324"/>
    </source>
</evidence>
<reference evidence="1" key="1">
    <citation type="submission" date="2022-01" db="EMBL/GenBank/DDBJ databases">
        <authorList>
            <person name="Criscuolo A."/>
        </authorList>
    </citation>
    <scope>NUCLEOTIDE SEQUENCE</scope>
    <source>
        <strain evidence="1">CIP111892</strain>
    </source>
</reference>
<gene>
    <name evidence="1" type="ORF">PAECIP111892_04164</name>
</gene>
<evidence type="ECO:0000313" key="1">
    <source>
        <dbReference type="EMBL" id="CAH1215715.1"/>
    </source>
</evidence>
<protein>
    <recommendedName>
        <fullName evidence="3">DUF3973 domain-containing protein</fullName>
    </recommendedName>
</protein>
<organism evidence="1 2">
    <name type="scientific">Paenibacillus auburnensis</name>
    <dbReference type="NCBI Taxonomy" id="2905649"/>
    <lineage>
        <taxon>Bacteria</taxon>
        <taxon>Bacillati</taxon>
        <taxon>Bacillota</taxon>
        <taxon>Bacilli</taxon>
        <taxon>Bacillales</taxon>
        <taxon>Paenibacillaceae</taxon>
        <taxon>Paenibacillus</taxon>
    </lineage>
</organism>
<comment type="caution">
    <text evidence="1">The sequence shown here is derived from an EMBL/GenBank/DDBJ whole genome shotgun (WGS) entry which is preliminary data.</text>
</comment>
<dbReference type="Proteomes" id="UP000838324">
    <property type="component" value="Unassembled WGS sequence"/>
</dbReference>
<dbReference type="EMBL" id="CAKMMG010000007">
    <property type="protein sequence ID" value="CAH1215715.1"/>
    <property type="molecule type" value="Genomic_DNA"/>
</dbReference>
<keyword evidence="2" id="KW-1185">Reference proteome</keyword>
<proteinExistence type="predicted"/>
<name>A0ABN8GTY4_9BACL</name>
<accession>A0ABN8GTY4</accession>
<sequence>MREFYCISCRSLHKVDVRNNHTIRILSTGYHIVGEQRYQICICDPNKLHLSLPVVAE</sequence>
<evidence type="ECO:0008006" key="3">
    <source>
        <dbReference type="Google" id="ProtNLM"/>
    </source>
</evidence>